<sequence length="590" mass="64878">MYRRLSRREGELMAIETKERRTVEEEPQREPQLGAHLVMQALVREGVEVIFGYPGGAILPVYDALPSYPIHHVLVRHEQSAAFAADGYARATGKVGVCMATSGPGATNLVTGIANAMMDSIPIVAITGQVPQSVIGMDAFQETDITGITLPITKYNMVIRSVEEIGPAIQKAFYLARSGRPGPVLIDIPKDVQLAKGYLAPRQELHLPGYRPTIVPHRRQIRRAAELIRQAERPLILAGHGIIISGATEELVRFAERTQIPVGLTLLGISGFPASHPLCLGMVGMHGLAHANRAIHEADLIIGIGMRFDDRVTGRPSEFAPHAKIIHIDIDPAEIGKVLKTEVPVVGDAREALRLLLEELEPLEHDDWLSAIRSWYRPIRTEPSGPDGALQPQYVIARLHALTEGKAIVTTDVGQHQMWTAQLYRCDIPKQWISSGGLGAMGFGVPSAMGAAIGRPDAEVWAVVGDGGVQMTLNEFATLVDEQLNVKVAIINNGYLGMVRQWQQLFHNRNYSETPISSPDYVLLGQAYRMAARRVTRPAEVDDAITWARSFRGPALIEFVVNQEENVFPMIPSGGSFRDMIDDYRIEGEW</sequence>
<accession>B9KYS3</accession>
<dbReference type="InterPro" id="IPR011766">
    <property type="entry name" value="TPP_enzyme_TPP-bd"/>
</dbReference>
<dbReference type="KEGG" id="tro:trd_0627"/>
<keyword evidence="6 11" id="KW-0808">Transferase</keyword>
<evidence type="ECO:0000256" key="11">
    <source>
        <dbReference type="RuleBase" id="RU003591"/>
    </source>
</evidence>
<dbReference type="InterPro" id="IPR012001">
    <property type="entry name" value="Thiamin_PyroP_enz_TPP-bd_dom"/>
</dbReference>
<dbReference type="FunFam" id="3.40.50.970:FF:000007">
    <property type="entry name" value="Acetolactate synthase"/>
    <property type="match status" value="1"/>
</dbReference>
<comment type="similarity">
    <text evidence="3 11">Belongs to the TPP enzyme family.</text>
</comment>
<feature type="domain" description="Thiamine pyrophosphate enzyme N-terminal TPP-binding" evidence="14">
    <location>
        <begin position="34"/>
        <end position="146"/>
    </location>
</feature>
<dbReference type="UniPathway" id="UPA00047">
    <property type="reaction ID" value="UER00055"/>
</dbReference>
<dbReference type="PANTHER" id="PTHR18968:SF13">
    <property type="entry name" value="ACETOLACTATE SYNTHASE CATALYTIC SUBUNIT, MITOCHONDRIAL"/>
    <property type="match status" value="1"/>
</dbReference>
<evidence type="ECO:0000256" key="5">
    <source>
        <dbReference type="ARBA" id="ARBA00022605"/>
    </source>
</evidence>
<dbReference type="NCBIfam" id="TIGR00118">
    <property type="entry name" value="acolac_lg"/>
    <property type="match status" value="1"/>
</dbReference>
<dbReference type="GO" id="GO:0003984">
    <property type="term" value="F:acetolactate synthase activity"/>
    <property type="evidence" value="ECO:0007669"/>
    <property type="project" value="UniProtKB-EC"/>
</dbReference>
<evidence type="ECO:0000256" key="2">
    <source>
        <dbReference type="ARBA" id="ARBA00005025"/>
    </source>
</evidence>
<evidence type="ECO:0000313" key="16">
    <source>
        <dbReference type="Proteomes" id="UP000000447"/>
    </source>
</evidence>
<dbReference type="Gene3D" id="3.40.50.1220">
    <property type="entry name" value="TPP-binding domain"/>
    <property type="match status" value="1"/>
</dbReference>
<comment type="pathway">
    <text evidence="2 11">Amino-acid biosynthesis; L-valine biosynthesis; L-valine from pyruvate: step 1/4.</text>
</comment>
<proteinExistence type="inferred from homology"/>
<evidence type="ECO:0000256" key="9">
    <source>
        <dbReference type="ARBA" id="ARBA00023052"/>
    </source>
</evidence>
<dbReference type="Proteomes" id="UP000000447">
    <property type="component" value="Chromosome"/>
</dbReference>
<dbReference type="HOGENOM" id="CLU_013748_1_2_0"/>
<dbReference type="GO" id="GO:0000287">
    <property type="term" value="F:magnesium ion binding"/>
    <property type="evidence" value="ECO:0007669"/>
    <property type="project" value="UniProtKB-UniRule"/>
</dbReference>
<name>B9KYS3_THERP</name>
<gene>
    <name evidence="15" type="primary">ilvB</name>
    <name evidence="15" type="ordered locus">trd_0627</name>
</gene>
<evidence type="ECO:0000256" key="3">
    <source>
        <dbReference type="ARBA" id="ARBA00007812"/>
    </source>
</evidence>
<dbReference type="InterPro" id="IPR029035">
    <property type="entry name" value="DHS-like_NAD/FAD-binding_dom"/>
</dbReference>
<dbReference type="FunFam" id="3.40.50.1220:FF:000008">
    <property type="entry name" value="Acetolactate synthase"/>
    <property type="match status" value="1"/>
</dbReference>
<dbReference type="InterPro" id="IPR045229">
    <property type="entry name" value="TPP_enz"/>
</dbReference>
<dbReference type="GO" id="GO:0005948">
    <property type="term" value="C:acetolactate synthase complex"/>
    <property type="evidence" value="ECO:0007669"/>
    <property type="project" value="TreeGrafter"/>
</dbReference>
<comment type="cofactor">
    <cofactor evidence="11">
        <name>thiamine diphosphate</name>
        <dbReference type="ChEBI" id="CHEBI:58937"/>
    </cofactor>
    <text evidence="11">Binds 1 thiamine pyrophosphate per subunit.</text>
</comment>
<evidence type="ECO:0000313" key="15">
    <source>
        <dbReference type="EMBL" id="ACM04585.1"/>
    </source>
</evidence>
<evidence type="ECO:0000256" key="10">
    <source>
        <dbReference type="ARBA" id="ARBA00023304"/>
    </source>
</evidence>
<feature type="domain" description="Thiamine pyrophosphate enzyme TPP-binding" evidence="13">
    <location>
        <begin position="412"/>
        <end position="559"/>
    </location>
</feature>
<organism evidence="15 16">
    <name type="scientific">Thermomicrobium roseum (strain ATCC 27502 / DSM 5159 / P-2)</name>
    <dbReference type="NCBI Taxonomy" id="309801"/>
    <lineage>
        <taxon>Bacteria</taxon>
        <taxon>Pseudomonadati</taxon>
        <taxon>Thermomicrobiota</taxon>
        <taxon>Thermomicrobia</taxon>
        <taxon>Thermomicrobiales</taxon>
        <taxon>Thermomicrobiaceae</taxon>
        <taxon>Thermomicrobium</taxon>
    </lineage>
</organism>
<dbReference type="Pfam" id="PF00205">
    <property type="entry name" value="TPP_enzyme_M"/>
    <property type="match status" value="1"/>
</dbReference>
<comment type="catalytic activity">
    <reaction evidence="11">
        <text>2 pyruvate + H(+) = (2S)-2-acetolactate + CO2</text>
        <dbReference type="Rhea" id="RHEA:25249"/>
        <dbReference type="ChEBI" id="CHEBI:15361"/>
        <dbReference type="ChEBI" id="CHEBI:15378"/>
        <dbReference type="ChEBI" id="CHEBI:16526"/>
        <dbReference type="ChEBI" id="CHEBI:58476"/>
        <dbReference type="EC" id="2.2.1.6"/>
    </reaction>
</comment>
<dbReference type="InterPro" id="IPR012000">
    <property type="entry name" value="Thiamin_PyroP_enz_cen_dom"/>
</dbReference>
<dbReference type="AlphaFoldDB" id="B9KYS3"/>
<evidence type="ECO:0000256" key="7">
    <source>
        <dbReference type="ARBA" id="ARBA00022723"/>
    </source>
</evidence>
<dbReference type="EMBL" id="CP001275">
    <property type="protein sequence ID" value="ACM04585.1"/>
    <property type="molecule type" value="Genomic_DNA"/>
</dbReference>
<dbReference type="GO" id="GO:0009099">
    <property type="term" value="P:L-valine biosynthetic process"/>
    <property type="evidence" value="ECO:0007669"/>
    <property type="project" value="UniProtKB-UniPathway"/>
</dbReference>
<evidence type="ECO:0000259" key="13">
    <source>
        <dbReference type="Pfam" id="PF02775"/>
    </source>
</evidence>
<dbReference type="InterPro" id="IPR029061">
    <property type="entry name" value="THDP-binding"/>
</dbReference>
<keyword evidence="16" id="KW-1185">Reference proteome</keyword>
<dbReference type="Pfam" id="PF02776">
    <property type="entry name" value="TPP_enzyme_N"/>
    <property type="match status" value="1"/>
</dbReference>
<dbReference type="UniPathway" id="UPA00049">
    <property type="reaction ID" value="UER00059"/>
</dbReference>
<dbReference type="eggNOG" id="COG0028">
    <property type="taxonomic scope" value="Bacteria"/>
</dbReference>
<evidence type="ECO:0000256" key="4">
    <source>
        <dbReference type="ARBA" id="ARBA00013145"/>
    </source>
</evidence>
<protein>
    <recommendedName>
        <fullName evidence="4 11">Acetolactate synthase</fullName>
        <ecNumber evidence="4 11">2.2.1.6</ecNumber>
    </recommendedName>
</protein>
<evidence type="ECO:0000256" key="1">
    <source>
        <dbReference type="ARBA" id="ARBA00004974"/>
    </source>
</evidence>
<keyword evidence="5 11" id="KW-0028">Amino-acid biosynthesis</keyword>
<keyword evidence="10 11" id="KW-0100">Branched-chain amino acid biosynthesis</keyword>
<feature type="domain" description="Thiamine pyrophosphate enzyme central" evidence="12">
    <location>
        <begin position="221"/>
        <end position="355"/>
    </location>
</feature>
<dbReference type="CDD" id="cd07035">
    <property type="entry name" value="TPP_PYR_POX_like"/>
    <property type="match status" value="1"/>
</dbReference>
<dbReference type="Gene3D" id="3.40.50.970">
    <property type="match status" value="2"/>
</dbReference>
<dbReference type="GO" id="GO:0009097">
    <property type="term" value="P:isoleucine biosynthetic process"/>
    <property type="evidence" value="ECO:0007669"/>
    <property type="project" value="UniProtKB-UniPathway"/>
</dbReference>
<reference evidence="15 16" key="1">
    <citation type="journal article" date="2009" name="PLoS ONE">
        <title>Complete genome sequence of the aerobic CO-oxidizing thermophile Thermomicrobium roseum.</title>
        <authorList>
            <person name="Wu D."/>
            <person name="Raymond J."/>
            <person name="Wu M."/>
            <person name="Chatterji S."/>
            <person name="Ren Q."/>
            <person name="Graham J.E."/>
            <person name="Bryant D.A."/>
            <person name="Robb F."/>
            <person name="Colman A."/>
            <person name="Tallon L.J."/>
            <person name="Badger J.H."/>
            <person name="Madupu R."/>
            <person name="Ward N.L."/>
            <person name="Eisen J.A."/>
        </authorList>
    </citation>
    <scope>NUCLEOTIDE SEQUENCE [LARGE SCALE GENOMIC DNA]</scope>
    <source>
        <strain evidence="16">ATCC 27502 / DSM 5159 / P-2</strain>
    </source>
</reference>
<evidence type="ECO:0000259" key="14">
    <source>
        <dbReference type="Pfam" id="PF02776"/>
    </source>
</evidence>
<keyword evidence="8 11" id="KW-0460">Magnesium</keyword>
<dbReference type="Pfam" id="PF02775">
    <property type="entry name" value="TPP_enzyme_C"/>
    <property type="match status" value="1"/>
</dbReference>
<evidence type="ECO:0000256" key="8">
    <source>
        <dbReference type="ARBA" id="ARBA00022842"/>
    </source>
</evidence>
<dbReference type="PROSITE" id="PS00187">
    <property type="entry name" value="TPP_ENZYMES"/>
    <property type="match status" value="1"/>
</dbReference>
<dbReference type="GO" id="GO:0050660">
    <property type="term" value="F:flavin adenine dinucleotide binding"/>
    <property type="evidence" value="ECO:0007669"/>
    <property type="project" value="InterPro"/>
</dbReference>
<dbReference type="GO" id="GO:0030976">
    <property type="term" value="F:thiamine pyrophosphate binding"/>
    <property type="evidence" value="ECO:0007669"/>
    <property type="project" value="UniProtKB-UniRule"/>
</dbReference>
<keyword evidence="9 11" id="KW-0786">Thiamine pyrophosphate</keyword>
<dbReference type="SUPFAM" id="SSF52467">
    <property type="entry name" value="DHS-like NAD/FAD-binding domain"/>
    <property type="match status" value="1"/>
</dbReference>
<dbReference type="EC" id="2.2.1.6" evidence="4 11"/>
<dbReference type="InterPro" id="IPR012846">
    <property type="entry name" value="Acetolactate_synth_lsu"/>
</dbReference>
<comment type="cofactor">
    <cofactor evidence="11">
        <name>Mg(2+)</name>
        <dbReference type="ChEBI" id="CHEBI:18420"/>
    </cofactor>
    <text evidence="11">Binds 1 Mg(2+) ion per subunit.</text>
</comment>
<dbReference type="InterPro" id="IPR000399">
    <property type="entry name" value="TPP-bd_CS"/>
</dbReference>
<evidence type="ECO:0000256" key="6">
    <source>
        <dbReference type="ARBA" id="ARBA00022679"/>
    </source>
</evidence>
<dbReference type="STRING" id="309801.trd_0627"/>
<dbReference type="PANTHER" id="PTHR18968">
    <property type="entry name" value="THIAMINE PYROPHOSPHATE ENZYMES"/>
    <property type="match status" value="1"/>
</dbReference>
<dbReference type="SUPFAM" id="SSF52518">
    <property type="entry name" value="Thiamin diphosphate-binding fold (THDP-binding)"/>
    <property type="match status" value="2"/>
</dbReference>
<keyword evidence="7 11" id="KW-0479">Metal-binding</keyword>
<dbReference type="InterPro" id="IPR039368">
    <property type="entry name" value="AHAS_TPP"/>
</dbReference>
<dbReference type="CDD" id="cd02015">
    <property type="entry name" value="TPP_AHAS"/>
    <property type="match status" value="1"/>
</dbReference>
<evidence type="ECO:0000259" key="12">
    <source>
        <dbReference type="Pfam" id="PF00205"/>
    </source>
</evidence>
<comment type="pathway">
    <text evidence="1 11">Amino-acid biosynthesis; L-isoleucine biosynthesis; L-isoleucine from 2-oxobutanoate: step 1/4.</text>
</comment>